<dbReference type="PIRSF" id="PIRSF033909">
    <property type="entry name" value="UCP033909"/>
    <property type="match status" value="1"/>
</dbReference>
<dbReference type="Proteomes" id="UP001055093">
    <property type="component" value="Unassembled WGS sequence"/>
</dbReference>
<reference evidence="1" key="1">
    <citation type="journal article" date="2021" name="Front. Microbiol.">
        <title>Comprehensive Comparative Genomics and Phenotyping of Methylobacterium Species.</title>
        <authorList>
            <person name="Alessa O."/>
            <person name="Ogura Y."/>
            <person name="Fujitani Y."/>
            <person name="Takami H."/>
            <person name="Hayashi T."/>
            <person name="Sahin N."/>
            <person name="Tani A."/>
        </authorList>
    </citation>
    <scope>NUCLEOTIDE SEQUENCE</scope>
    <source>
        <strain evidence="1">DSM 14458</strain>
    </source>
</reference>
<organism evidence="1 2">
    <name type="scientific">Methylorubrum suomiense</name>
    <dbReference type="NCBI Taxonomy" id="144191"/>
    <lineage>
        <taxon>Bacteria</taxon>
        <taxon>Pseudomonadati</taxon>
        <taxon>Pseudomonadota</taxon>
        <taxon>Alphaproteobacteria</taxon>
        <taxon>Hyphomicrobiales</taxon>
        <taxon>Methylobacteriaceae</taxon>
        <taxon>Methylorubrum</taxon>
    </lineage>
</organism>
<reference evidence="1" key="2">
    <citation type="submission" date="2021-08" db="EMBL/GenBank/DDBJ databases">
        <authorList>
            <person name="Tani A."/>
            <person name="Ola A."/>
            <person name="Ogura Y."/>
            <person name="Katsura K."/>
            <person name="Hayashi T."/>
        </authorList>
    </citation>
    <scope>NUCLEOTIDE SEQUENCE</scope>
    <source>
        <strain evidence="1">DSM 14458</strain>
    </source>
</reference>
<dbReference type="PANTHER" id="PTHR36513:SF1">
    <property type="entry name" value="TRANSMEMBRANE PROTEIN"/>
    <property type="match status" value="1"/>
</dbReference>
<keyword evidence="2" id="KW-1185">Reference proteome</keyword>
<evidence type="ECO:0000313" key="2">
    <source>
        <dbReference type="Proteomes" id="UP001055093"/>
    </source>
</evidence>
<dbReference type="PANTHER" id="PTHR36513">
    <property type="entry name" value="ABC TRANSMEMBRANE TYPE-1 DOMAIN-CONTAINING PROTEIN"/>
    <property type="match status" value="1"/>
</dbReference>
<dbReference type="Pfam" id="PF05990">
    <property type="entry name" value="DUF900"/>
    <property type="match status" value="1"/>
</dbReference>
<gene>
    <name evidence="1" type="ORF">BGCPKDLD_3147</name>
</gene>
<dbReference type="Gene3D" id="3.40.50.1820">
    <property type="entry name" value="alpha/beta hydrolase"/>
    <property type="match status" value="1"/>
</dbReference>
<dbReference type="InterPro" id="IPR010297">
    <property type="entry name" value="DUF900_hydrolase"/>
</dbReference>
<proteinExistence type="predicted"/>
<name>A0ABQ4V0V0_9HYPH</name>
<sequence length="438" mass="46597">MGAGPLVFEIYPGKQRRLLGAGLAATLALLSACAGRPTGVLLPIAETGMLPGTSRVEMLVATTRKSASDRGVLFSGERGDAVTYTDLAVSIPPDTTRQPGTVQWPKSLPGNPATDFVALRAEPVERSKVSAWTGRTVRRGAKRHVLVFIHGFNNKFEDAVFRFAQIVHDSGAEVAPVLFTWPSRGSVLAYGYDRESTNFSRNELETLLRDLAKDPNVGEITVLAHSMGNWLTLESLRQMAIRDRRVAPKIRNVILAAPDVDIDLARSAFRDMGPNRPRLTLMVSGDDQALAVSRLVWGDSVRLGAIDPTAEPYRTELERQNIGVLNLSTVKGDDPLNHGKFASGDVVALLGKRLADGQPISDGQIGIGDRLVSTAAGAASTVATGAALAVAAPVAIIDPQTRETYGEHLSNVGSGLRDTVGSTVDLAGAPVRAMTGNR</sequence>
<dbReference type="InterPro" id="IPR029058">
    <property type="entry name" value="AB_hydrolase_fold"/>
</dbReference>
<evidence type="ECO:0000313" key="1">
    <source>
        <dbReference type="EMBL" id="GJE76552.1"/>
    </source>
</evidence>
<dbReference type="InterPro" id="IPR014586">
    <property type="entry name" value="UCP033909"/>
</dbReference>
<dbReference type="SUPFAM" id="SSF53474">
    <property type="entry name" value="alpha/beta-Hydrolases"/>
    <property type="match status" value="1"/>
</dbReference>
<protein>
    <recommendedName>
        <fullName evidence="3">Esterase</fullName>
    </recommendedName>
</protein>
<dbReference type="EMBL" id="BPRE01000009">
    <property type="protein sequence ID" value="GJE76552.1"/>
    <property type="molecule type" value="Genomic_DNA"/>
</dbReference>
<comment type="caution">
    <text evidence="1">The sequence shown here is derived from an EMBL/GenBank/DDBJ whole genome shotgun (WGS) entry which is preliminary data.</text>
</comment>
<evidence type="ECO:0008006" key="3">
    <source>
        <dbReference type="Google" id="ProtNLM"/>
    </source>
</evidence>
<accession>A0ABQ4V0V0</accession>